<keyword evidence="3" id="KW-1185">Reference proteome</keyword>
<evidence type="ECO:0000256" key="1">
    <source>
        <dbReference type="SAM" id="MobiDB-lite"/>
    </source>
</evidence>
<accession>A0A1Q3C840</accession>
<dbReference type="Proteomes" id="UP000187406">
    <property type="component" value="Unassembled WGS sequence"/>
</dbReference>
<feature type="compositionally biased region" description="Gly residues" evidence="1">
    <location>
        <begin position="73"/>
        <end position="103"/>
    </location>
</feature>
<reference evidence="3" key="1">
    <citation type="submission" date="2016-04" db="EMBL/GenBank/DDBJ databases">
        <title>Cephalotus genome sequencing.</title>
        <authorList>
            <person name="Fukushima K."/>
            <person name="Hasebe M."/>
            <person name="Fang X."/>
        </authorList>
    </citation>
    <scope>NUCLEOTIDE SEQUENCE [LARGE SCALE GENOMIC DNA]</scope>
    <source>
        <strain evidence="3">cv. St1</strain>
    </source>
</reference>
<dbReference type="AlphaFoldDB" id="A0A1Q3C840"/>
<gene>
    <name evidence="2" type="ORF">CFOL_v3_19844</name>
</gene>
<dbReference type="InParanoid" id="A0A1Q3C840"/>
<comment type="caution">
    <text evidence="2">The sequence shown here is derived from an EMBL/GenBank/DDBJ whole genome shotgun (WGS) entry which is preliminary data.</text>
</comment>
<evidence type="ECO:0000313" key="3">
    <source>
        <dbReference type="Proteomes" id="UP000187406"/>
    </source>
</evidence>
<evidence type="ECO:0000313" key="2">
    <source>
        <dbReference type="EMBL" id="GAV76369.1"/>
    </source>
</evidence>
<protein>
    <recommendedName>
        <fullName evidence="4">CCHC-type domain-containing protein</fullName>
    </recommendedName>
</protein>
<dbReference type="EMBL" id="BDDD01001481">
    <property type="protein sequence ID" value="GAV76369.1"/>
    <property type="molecule type" value="Genomic_DNA"/>
</dbReference>
<sequence>MQGQREQLAITSFLGCLGLEYESILSQIVGGVEVASLTNTFSRVLRVPRETTQDFHVHGNLGDQSALATQSTHGGGRGGRSGSLRGGNFGSRGSGRGHSSGGETSGYVRQCYYCGELSHLQCNCWKLHGKPSSQPRFANANVNPDPAPLISQASTGKTVIMSDEEYTHYMQFN</sequence>
<proteinExistence type="predicted"/>
<evidence type="ECO:0008006" key="4">
    <source>
        <dbReference type="Google" id="ProtNLM"/>
    </source>
</evidence>
<dbReference type="OrthoDB" id="1717853at2759"/>
<feature type="region of interest" description="Disordered" evidence="1">
    <location>
        <begin position="56"/>
        <end position="103"/>
    </location>
</feature>
<name>A0A1Q3C840_CEPFO</name>
<feature type="compositionally biased region" description="Polar residues" evidence="1">
    <location>
        <begin position="62"/>
        <end position="72"/>
    </location>
</feature>
<organism evidence="2 3">
    <name type="scientific">Cephalotus follicularis</name>
    <name type="common">Albany pitcher plant</name>
    <dbReference type="NCBI Taxonomy" id="3775"/>
    <lineage>
        <taxon>Eukaryota</taxon>
        <taxon>Viridiplantae</taxon>
        <taxon>Streptophyta</taxon>
        <taxon>Embryophyta</taxon>
        <taxon>Tracheophyta</taxon>
        <taxon>Spermatophyta</taxon>
        <taxon>Magnoliopsida</taxon>
        <taxon>eudicotyledons</taxon>
        <taxon>Gunneridae</taxon>
        <taxon>Pentapetalae</taxon>
        <taxon>rosids</taxon>
        <taxon>fabids</taxon>
        <taxon>Oxalidales</taxon>
        <taxon>Cephalotaceae</taxon>
        <taxon>Cephalotus</taxon>
    </lineage>
</organism>